<gene>
    <name evidence="2" type="ORF">AB5J58_41930</name>
</gene>
<dbReference type="SUPFAM" id="SSF52540">
    <property type="entry name" value="P-loop containing nucleoside triphosphate hydrolases"/>
    <property type="match status" value="1"/>
</dbReference>
<dbReference type="InterPro" id="IPR027417">
    <property type="entry name" value="P-loop_NTPase"/>
</dbReference>
<evidence type="ECO:0000313" key="2">
    <source>
        <dbReference type="EMBL" id="XDQ06331.1"/>
    </source>
</evidence>
<organism evidence="2">
    <name type="scientific">Streptomyces sp. R08</name>
    <dbReference type="NCBI Taxonomy" id="3238624"/>
    <lineage>
        <taxon>Bacteria</taxon>
        <taxon>Bacillati</taxon>
        <taxon>Actinomycetota</taxon>
        <taxon>Actinomycetes</taxon>
        <taxon>Kitasatosporales</taxon>
        <taxon>Streptomycetaceae</taxon>
        <taxon>Streptomyces</taxon>
    </lineage>
</organism>
<dbReference type="SMART" id="SM00382">
    <property type="entry name" value="AAA"/>
    <property type="match status" value="1"/>
</dbReference>
<protein>
    <submittedName>
        <fullName evidence="2">AAA family ATPase</fullName>
    </submittedName>
</protein>
<sequence length="696" mass="77730">MNPHSAPAPRRPAADAPVRDREETFLRRFVGRESELARFRAALDQPPGTLPVLALHGPSGIGKTQLLRRFAVEARRRGRFVVEVDAARTGPAKEAFAAAADVPRTGRPVLLVDGADRLGPLEDWFRDRYLTGLPPGSLVVLAGREPPGLRWRTDPAWADTLRVGRLDRLSRGESGRLLQDAAPGSITARSARLAFAAGHPLALRLAAQGLDVPPGDEWRPEPEAVAELLDRVVHPVPSALHRKALDICAHVPETTEDLLRAFLPEQAHEVFDWLRRQSYATSGPAGLRLLPVVAEALDRDLGWRAPDAYLSLHKALRAHFQNLIRTRPEPVSLGAARAFNHIQTRGRRFPALGRDEHTATAADPVYETTCDAEDLPAVRELARERLGPEGVAAVDFWLHRRPRGFRIYRSARTGEVVGVLCLLNFDRWDAVETALDPVAAAVREHVESYRELRPGERVNLVRFTLLRRRPHELVAASACMLARVTRELHVQDRLAWTFHTWSGDGLHDLLEYADFRRLPTAPQLAAQRVTLFGHDWGTTGMSEWCDLLDDHMFFGPRAPGITGLPHTTVLSRAAFDRAVHDVLRDWHQRERLAGNPLLHAAFVARRSGDPEESLRRLVLRAIESIDQDPRAKGQRAAVWGTYVKGGSTQQAVARELALSFSTYRRYLKRGLERVCWHLWEQEVTYAAQAAVPSFTA</sequence>
<dbReference type="EMBL" id="CP163431">
    <property type="protein sequence ID" value="XDQ06331.1"/>
    <property type="molecule type" value="Genomic_DNA"/>
</dbReference>
<accession>A0AB39MIU8</accession>
<dbReference type="RefSeq" id="WP_369191305.1">
    <property type="nucleotide sequence ID" value="NZ_CP163431.1"/>
</dbReference>
<dbReference type="InterPro" id="IPR041664">
    <property type="entry name" value="AAA_16"/>
</dbReference>
<proteinExistence type="predicted"/>
<reference evidence="2" key="1">
    <citation type="submission" date="2024-07" db="EMBL/GenBank/DDBJ databases">
        <authorList>
            <person name="Yu S.T."/>
        </authorList>
    </citation>
    <scope>NUCLEOTIDE SEQUENCE</scope>
    <source>
        <strain evidence="2">R08</strain>
    </source>
</reference>
<dbReference type="Gene3D" id="3.40.50.300">
    <property type="entry name" value="P-loop containing nucleotide triphosphate hydrolases"/>
    <property type="match status" value="1"/>
</dbReference>
<evidence type="ECO:0000259" key="1">
    <source>
        <dbReference type="SMART" id="SM00382"/>
    </source>
</evidence>
<dbReference type="Pfam" id="PF13191">
    <property type="entry name" value="AAA_16"/>
    <property type="match status" value="1"/>
</dbReference>
<dbReference type="AlphaFoldDB" id="A0AB39MIU8"/>
<feature type="domain" description="AAA+ ATPase" evidence="1">
    <location>
        <begin position="49"/>
        <end position="239"/>
    </location>
</feature>
<name>A0AB39MIU8_9ACTN</name>
<dbReference type="CDD" id="cd00009">
    <property type="entry name" value="AAA"/>
    <property type="match status" value="1"/>
</dbReference>
<dbReference type="InterPro" id="IPR003593">
    <property type="entry name" value="AAA+_ATPase"/>
</dbReference>